<evidence type="ECO:0000313" key="3">
    <source>
        <dbReference type="Proteomes" id="UP000632195"/>
    </source>
</evidence>
<dbReference type="EMBL" id="BMNY01000001">
    <property type="protein sequence ID" value="GGM68060.1"/>
    <property type="molecule type" value="Genomic_DNA"/>
</dbReference>
<accession>A0AA37F8T1</accession>
<evidence type="ECO:0000313" key="2">
    <source>
        <dbReference type="EMBL" id="GGM68060.1"/>
    </source>
</evidence>
<keyword evidence="3" id="KW-1185">Reference proteome</keyword>
<gene>
    <name evidence="2" type="ORF">GCM10007108_02660</name>
</gene>
<dbReference type="Proteomes" id="UP000632195">
    <property type="component" value="Unassembled WGS sequence"/>
</dbReference>
<reference evidence="2" key="1">
    <citation type="journal article" date="2014" name="Int. J. Syst. Evol. Microbiol.">
        <title>Complete genome sequence of Corynebacterium casei LMG S-19264T (=DSM 44701T), isolated from a smear-ripened cheese.</title>
        <authorList>
            <consortium name="US DOE Joint Genome Institute (JGI-PGF)"/>
            <person name="Walter F."/>
            <person name="Albersmeier A."/>
            <person name="Kalinowski J."/>
            <person name="Ruckert C."/>
        </authorList>
    </citation>
    <scope>NUCLEOTIDE SEQUENCE</scope>
    <source>
        <strain evidence="2">JCM 13583</strain>
    </source>
</reference>
<comment type="caution">
    <text evidence="2">The sequence shown here is derived from an EMBL/GenBank/DDBJ whole genome shotgun (WGS) entry which is preliminary data.</text>
</comment>
<organism evidence="2 3">
    <name type="scientific">Thermogymnomonas acidicola</name>
    <dbReference type="NCBI Taxonomy" id="399579"/>
    <lineage>
        <taxon>Archaea</taxon>
        <taxon>Methanobacteriati</taxon>
        <taxon>Thermoplasmatota</taxon>
        <taxon>Thermoplasmata</taxon>
        <taxon>Thermoplasmatales</taxon>
        <taxon>Thermogymnomonas</taxon>
    </lineage>
</organism>
<sequence length="58" mass="6781">MDLSGLSSMSDAEQEALLQELKRRKASLEDEVRRLQADLERIREAQRRLRDALRLEQG</sequence>
<reference evidence="2" key="2">
    <citation type="submission" date="2022-09" db="EMBL/GenBank/DDBJ databases">
        <authorList>
            <person name="Sun Q."/>
            <person name="Ohkuma M."/>
        </authorList>
    </citation>
    <scope>NUCLEOTIDE SEQUENCE</scope>
    <source>
        <strain evidence="2">JCM 13583</strain>
    </source>
</reference>
<keyword evidence="1" id="KW-0175">Coiled coil</keyword>
<feature type="coiled-coil region" evidence="1">
    <location>
        <begin position="11"/>
        <end position="55"/>
    </location>
</feature>
<proteinExistence type="predicted"/>
<evidence type="ECO:0000256" key="1">
    <source>
        <dbReference type="SAM" id="Coils"/>
    </source>
</evidence>
<protein>
    <submittedName>
        <fullName evidence="2">Uncharacterized protein</fullName>
    </submittedName>
</protein>
<name>A0AA37F8T1_9ARCH</name>
<dbReference type="AlphaFoldDB" id="A0AA37F8T1"/>